<dbReference type="RefSeq" id="WP_044636303.1">
    <property type="nucleotide sequence ID" value="NZ_CP010341.1"/>
</dbReference>
<gene>
    <name evidence="2" type="ORF">PFCIRM138_00590</name>
</gene>
<sequence>MFRFIWTLSVRTRDYLHRYMPSNRLLAAIRTRRGLKWGLPAMLVALPYFLIAYTCSATVADGGPGWLHLIVLWACWNALKFVIIGPVSIVLLVRVRLHEAAIRRHQRREASADADTRVSVLHA</sequence>
<keyword evidence="1" id="KW-1133">Transmembrane helix</keyword>
<accession>A0A0B7NTQ6</accession>
<organism evidence="2">
    <name type="scientific">Propionibacterium freudenreichii subsp. freudenreichii</name>
    <dbReference type="NCBI Taxonomy" id="66712"/>
    <lineage>
        <taxon>Bacteria</taxon>
        <taxon>Bacillati</taxon>
        <taxon>Actinomycetota</taxon>
        <taxon>Actinomycetes</taxon>
        <taxon>Propionibacteriales</taxon>
        <taxon>Propionibacteriaceae</taxon>
        <taxon>Propionibacterium</taxon>
    </lineage>
</organism>
<reference evidence="2" key="1">
    <citation type="submission" date="2014-08" db="EMBL/GenBank/DDBJ databases">
        <authorList>
            <person name="Falentin Helene"/>
        </authorList>
    </citation>
    <scope>NUCLEOTIDE SEQUENCE</scope>
</reference>
<dbReference type="PATRIC" id="fig|66712.6.peg.1738"/>
<proteinExistence type="predicted"/>
<dbReference type="EMBL" id="LM676434">
    <property type="protein sequence ID" value="CEP27265.1"/>
    <property type="molecule type" value="Genomic_DNA"/>
</dbReference>
<protein>
    <submittedName>
        <fullName evidence="2">Hypothetical membrane protein</fullName>
    </submittedName>
</protein>
<dbReference type="AlphaFoldDB" id="A0A0B7NTQ6"/>
<name>A0A0B7NTQ6_PROFF</name>
<keyword evidence="1" id="KW-0472">Membrane</keyword>
<evidence type="ECO:0000256" key="1">
    <source>
        <dbReference type="SAM" id="Phobius"/>
    </source>
</evidence>
<evidence type="ECO:0000313" key="2">
    <source>
        <dbReference type="EMBL" id="CEP27265.1"/>
    </source>
</evidence>
<feature type="transmembrane region" description="Helical" evidence="1">
    <location>
        <begin position="66"/>
        <end position="93"/>
    </location>
</feature>
<keyword evidence="1" id="KW-0812">Transmembrane</keyword>
<feature type="transmembrane region" description="Helical" evidence="1">
    <location>
        <begin position="39"/>
        <end position="60"/>
    </location>
</feature>
<dbReference type="KEGG" id="pfre:RM25_1705"/>